<dbReference type="InterPro" id="IPR037049">
    <property type="entry name" value="DUF1214_C_sf"/>
</dbReference>
<keyword evidence="5" id="KW-1185">Reference proteome</keyword>
<feature type="domain" description="DUF1214" evidence="2">
    <location>
        <begin position="358"/>
        <end position="470"/>
    </location>
</feature>
<dbReference type="PROSITE" id="PS51257">
    <property type="entry name" value="PROKAR_LIPOPROTEIN"/>
    <property type="match status" value="1"/>
</dbReference>
<sequence>MIRSPSAIHILLVSTISMVACLEHINPSPDEATIFSLIRKLITTQYGYPLVSYATFALRTLARLKSTNSFYHLRELTTPETTAVVRPNVDTLYSASVIDLSHHDVIVDVPVVDERFWVFPFYDVYGNNYANLGNVFNSSAGKYLLRYSPSSNETVGVQRCDETQSEEYEDCRGLRGWINAPTPYGAILARLVVKNNGPDLDKIHAIQDQIHISTVPRKRTQKIPPLTISMLNSSLSSDPATRIMQMAARFAPHNPPRNISDLARVNSNLKAAGIRDGVYRPQVRNLTAAAATAAATVSKAFALPANHIDFENDWQSVSDTAQGDFNTNYEMRAFVTNWAYLIVDNIVALYPMYDPTASSSVHELGANEAYLFTFNRKPALAKNGFWSLTLYNADKFLIKNSLNRSSLGDRSNLTYADGMPVYGDDDRDEPFQLLIQPADIEPPANWTSNWLPGPSGGGQIDINLRFYGPGEGLQDGSWEYPVVEKQQAISSTGAQK</sequence>
<dbReference type="InterPro" id="IPR010621">
    <property type="entry name" value="DUF1214"/>
</dbReference>
<dbReference type="Gene3D" id="2.60.40.1610">
    <property type="entry name" value="Domain of unknown function DUF1254"/>
    <property type="match status" value="1"/>
</dbReference>
<organism evidence="4 5">
    <name type="scientific">Aspergillus novoparasiticus</name>
    <dbReference type="NCBI Taxonomy" id="986946"/>
    <lineage>
        <taxon>Eukaryota</taxon>
        <taxon>Fungi</taxon>
        <taxon>Dikarya</taxon>
        <taxon>Ascomycota</taxon>
        <taxon>Pezizomycotina</taxon>
        <taxon>Eurotiomycetes</taxon>
        <taxon>Eurotiomycetidae</taxon>
        <taxon>Eurotiales</taxon>
        <taxon>Aspergillaceae</taxon>
        <taxon>Aspergillus</taxon>
        <taxon>Aspergillus subgen. Circumdati</taxon>
    </lineage>
</organism>
<dbReference type="Gene3D" id="2.60.120.600">
    <property type="entry name" value="Domain of unknown function DUF1214, C-terminal domain"/>
    <property type="match status" value="1"/>
</dbReference>
<evidence type="ECO:0000256" key="1">
    <source>
        <dbReference type="SAM" id="SignalP"/>
    </source>
</evidence>
<evidence type="ECO:0000313" key="5">
    <source>
        <dbReference type="Proteomes" id="UP000326799"/>
    </source>
</evidence>
<dbReference type="AlphaFoldDB" id="A0A5N6ESK8"/>
<accession>A0A5N6ESK8</accession>
<dbReference type="InterPro" id="IPR037050">
    <property type="entry name" value="DUF1254_sf"/>
</dbReference>
<keyword evidence="1" id="KW-0732">Signal</keyword>
<gene>
    <name evidence="4" type="ORF">BDV33DRAFT_231314</name>
</gene>
<feature type="domain" description="DUF1254" evidence="3">
    <location>
        <begin position="68"/>
        <end position="212"/>
    </location>
</feature>
<name>A0A5N6ESK8_9EURO</name>
<dbReference type="PANTHER" id="PTHR36509">
    <property type="entry name" value="BLL3101 PROTEIN"/>
    <property type="match status" value="1"/>
</dbReference>
<dbReference type="PANTHER" id="PTHR36509:SF2">
    <property type="entry name" value="BLL3101 PROTEIN"/>
    <property type="match status" value="1"/>
</dbReference>
<feature type="signal peptide" evidence="1">
    <location>
        <begin position="1"/>
        <end position="21"/>
    </location>
</feature>
<dbReference type="SUPFAM" id="SSF160935">
    <property type="entry name" value="VPA0735-like"/>
    <property type="match status" value="1"/>
</dbReference>
<dbReference type="EMBL" id="ML733434">
    <property type="protein sequence ID" value="KAB8219883.1"/>
    <property type="molecule type" value="Genomic_DNA"/>
</dbReference>
<proteinExistence type="predicted"/>
<protein>
    <recommendedName>
        <fullName evidence="6">DUF1254-domain-containing protein</fullName>
    </recommendedName>
</protein>
<dbReference type="Proteomes" id="UP000326799">
    <property type="component" value="Unassembled WGS sequence"/>
</dbReference>
<reference evidence="4 5" key="1">
    <citation type="submission" date="2019-04" db="EMBL/GenBank/DDBJ databases">
        <title>Fungal friends and foes A comparative genomics study of 23 Aspergillus species from section Flavi.</title>
        <authorList>
            <consortium name="DOE Joint Genome Institute"/>
            <person name="Kjaerbolling I."/>
            <person name="Vesth T.C."/>
            <person name="Frisvad J.C."/>
            <person name="Nybo J.L."/>
            <person name="Theobald S."/>
            <person name="Kildgaard S."/>
            <person name="Petersen T.I."/>
            <person name="Kuo A."/>
            <person name="Sato A."/>
            <person name="Lyhne E.K."/>
            <person name="Kogle M.E."/>
            <person name="Wiebenga A."/>
            <person name="Kun R.S."/>
            <person name="Lubbers R.J."/>
            <person name="Makela M.R."/>
            <person name="Barry K."/>
            <person name="Chovatia M."/>
            <person name="Clum A."/>
            <person name="Daum C."/>
            <person name="Haridas S."/>
            <person name="He G."/>
            <person name="LaButti K."/>
            <person name="Lipzen A."/>
            <person name="Mondo S."/>
            <person name="Pangilinan J."/>
            <person name="Riley R."/>
            <person name="Salamov A."/>
            <person name="Simmons B.A."/>
            <person name="Magnuson J.K."/>
            <person name="Henrissat B."/>
            <person name="Mortensen U.H."/>
            <person name="Larsen T.O."/>
            <person name="De vries R.P."/>
            <person name="Grigoriev I.V."/>
            <person name="Machida M."/>
            <person name="Baker S.E."/>
            <person name="Andersen M.R."/>
        </authorList>
    </citation>
    <scope>NUCLEOTIDE SEQUENCE [LARGE SCALE GENOMIC DNA]</scope>
    <source>
        <strain evidence="4 5">CBS 126849</strain>
    </source>
</reference>
<evidence type="ECO:0000259" key="3">
    <source>
        <dbReference type="Pfam" id="PF06863"/>
    </source>
</evidence>
<evidence type="ECO:0008006" key="6">
    <source>
        <dbReference type="Google" id="ProtNLM"/>
    </source>
</evidence>
<dbReference type="Pfam" id="PF06863">
    <property type="entry name" value="DUF1254"/>
    <property type="match status" value="1"/>
</dbReference>
<dbReference type="InterPro" id="IPR010679">
    <property type="entry name" value="DUF1254"/>
</dbReference>
<evidence type="ECO:0000259" key="2">
    <source>
        <dbReference type="Pfam" id="PF06742"/>
    </source>
</evidence>
<dbReference type="Pfam" id="PF06742">
    <property type="entry name" value="DUF1214"/>
    <property type="match status" value="1"/>
</dbReference>
<evidence type="ECO:0000313" key="4">
    <source>
        <dbReference type="EMBL" id="KAB8219883.1"/>
    </source>
</evidence>
<feature type="chain" id="PRO_5024941963" description="DUF1254-domain-containing protein" evidence="1">
    <location>
        <begin position="22"/>
        <end position="496"/>
    </location>
</feature>